<sequence length="220" mass="25473">IMLDADECDSVAARTVQQSLCPEWHLLRKERLSASSKAHRIRVREADFEELAHDLCNQKKFQSKACKYGIETEPTARKRYEEGEGCTVIRIGLVISKVQGWLCCSPDGLVQAGDNILLEIKCPYRCRDKPICDKEGNLSVDYLHFVNGKLQLKESHSYYTQVQVSLYILNLTVCHFFVYSPLQVKNIIVKRDDNFLMSLIPKMEWFYFKFYKSEVMKGSL</sequence>
<dbReference type="Pfam" id="PF09588">
    <property type="entry name" value="YqaJ"/>
    <property type="match status" value="1"/>
</dbReference>
<dbReference type="AlphaFoldDB" id="A0A147BAC4"/>
<name>A0A147BAC4_IXORI</name>
<organism evidence="2">
    <name type="scientific">Ixodes ricinus</name>
    <name type="common">Common tick</name>
    <name type="synonym">Acarus ricinus</name>
    <dbReference type="NCBI Taxonomy" id="34613"/>
    <lineage>
        <taxon>Eukaryota</taxon>
        <taxon>Metazoa</taxon>
        <taxon>Ecdysozoa</taxon>
        <taxon>Arthropoda</taxon>
        <taxon>Chelicerata</taxon>
        <taxon>Arachnida</taxon>
        <taxon>Acari</taxon>
        <taxon>Parasitiformes</taxon>
        <taxon>Ixodida</taxon>
        <taxon>Ixodoidea</taxon>
        <taxon>Ixodidae</taxon>
        <taxon>Ixodinae</taxon>
        <taxon>Ixodes</taxon>
    </lineage>
</organism>
<dbReference type="EMBL" id="GEGO01007686">
    <property type="protein sequence ID" value="JAR87718.1"/>
    <property type="molecule type" value="Transcribed_RNA"/>
</dbReference>
<dbReference type="Gene3D" id="3.90.320.10">
    <property type="match status" value="1"/>
</dbReference>
<protein>
    <recommendedName>
        <fullName evidence="1">YqaJ viral recombinase domain-containing protein</fullName>
    </recommendedName>
</protein>
<dbReference type="SUPFAM" id="SSF52980">
    <property type="entry name" value="Restriction endonuclease-like"/>
    <property type="match status" value="1"/>
</dbReference>
<accession>A0A147BAC4</accession>
<dbReference type="CDD" id="cd22343">
    <property type="entry name" value="PDDEXK_lambda_exonuclease-like"/>
    <property type="match status" value="1"/>
</dbReference>
<evidence type="ECO:0000313" key="2">
    <source>
        <dbReference type="EMBL" id="JAR87718.1"/>
    </source>
</evidence>
<dbReference type="InterPro" id="IPR019080">
    <property type="entry name" value="YqaJ_viral_recombinase"/>
</dbReference>
<dbReference type="InterPro" id="IPR011604">
    <property type="entry name" value="PDDEXK-like_dom_sf"/>
</dbReference>
<feature type="domain" description="YqaJ viral recombinase" evidence="1">
    <location>
        <begin position="23"/>
        <end position="168"/>
    </location>
</feature>
<reference evidence="2" key="1">
    <citation type="journal article" date="2018" name="PLoS Negl. Trop. Dis.">
        <title>Sialome diversity of ticks revealed by RNAseq of single tick salivary glands.</title>
        <authorList>
            <person name="Perner J."/>
            <person name="Kropackova S."/>
            <person name="Kopacek P."/>
            <person name="Ribeiro J.M."/>
        </authorList>
    </citation>
    <scope>NUCLEOTIDE SEQUENCE</scope>
    <source>
        <strain evidence="2">Siblings of single egg batch collected in Ceske Budejovice</strain>
        <tissue evidence="2">Salivary glands</tissue>
    </source>
</reference>
<evidence type="ECO:0000259" key="1">
    <source>
        <dbReference type="Pfam" id="PF09588"/>
    </source>
</evidence>
<dbReference type="GO" id="GO:0006281">
    <property type="term" value="P:DNA repair"/>
    <property type="evidence" value="ECO:0007669"/>
    <property type="project" value="UniProtKB-ARBA"/>
</dbReference>
<dbReference type="InterPro" id="IPR051703">
    <property type="entry name" value="NF-kappa-B_Signaling_Reg"/>
</dbReference>
<proteinExistence type="predicted"/>
<feature type="non-terminal residue" evidence="2">
    <location>
        <position position="1"/>
    </location>
</feature>
<dbReference type="PANTHER" id="PTHR46609:SF8">
    <property type="entry name" value="YQAJ VIRAL RECOMBINASE DOMAIN-CONTAINING PROTEIN"/>
    <property type="match status" value="1"/>
</dbReference>
<dbReference type="PANTHER" id="PTHR46609">
    <property type="entry name" value="EXONUCLEASE, PHAGE-TYPE/RECB, C-TERMINAL DOMAIN-CONTAINING PROTEIN"/>
    <property type="match status" value="1"/>
</dbReference>
<dbReference type="InterPro" id="IPR011335">
    <property type="entry name" value="Restrct_endonuc-II-like"/>
</dbReference>